<feature type="domain" description="NolW-like" evidence="9">
    <location>
        <begin position="182"/>
        <end position="246"/>
    </location>
</feature>
<accession>A0A2S7UTT6</accession>
<dbReference type="Pfam" id="PF00263">
    <property type="entry name" value="Secretin"/>
    <property type="match status" value="1"/>
</dbReference>
<gene>
    <name evidence="10" type="ORF">BTO11_06715</name>
</gene>
<dbReference type="PRINTS" id="PR00811">
    <property type="entry name" value="BCTERIALGSPD"/>
</dbReference>
<comment type="caution">
    <text evidence="10">The sequence shown here is derived from an EMBL/GenBank/DDBJ whole genome shotgun (WGS) entry which is preliminary data.</text>
</comment>
<dbReference type="OrthoDB" id="9775455at2"/>
<evidence type="ECO:0000256" key="5">
    <source>
        <dbReference type="ARBA" id="ARBA00023136"/>
    </source>
</evidence>
<dbReference type="Proteomes" id="UP000239007">
    <property type="component" value="Unassembled WGS sequence"/>
</dbReference>
<evidence type="ECO:0000256" key="7">
    <source>
        <dbReference type="RuleBase" id="RU004004"/>
    </source>
</evidence>
<comment type="subcellular location">
    <subcellularLocation>
        <location evidence="1 7">Cell outer membrane</location>
    </subcellularLocation>
</comment>
<feature type="domain" description="Type II/III secretion system secretin-like" evidence="8">
    <location>
        <begin position="339"/>
        <end position="496"/>
    </location>
</feature>
<dbReference type="PANTHER" id="PTHR30604:SF1">
    <property type="entry name" value="DNA UTILIZATION PROTEIN HOFQ"/>
    <property type="match status" value="1"/>
</dbReference>
<keyword evidence="3 7" id="KW-0813">Transport</keyword>
<dbReference type="InterPro" id="IPR013355">
    <property type="entry name" value="Pilus_4_PilQ"/>
</dbReference>
<keyword evidence="4" id="KW-0732">Signal</keyword>
<dbReference type="InterPro" id="IPR005644">
    <property type="entry name" value="NolW-like"/>
</dbReference>
<keyword evidence="6" id="KW-0998">Cell outer membrane</keyword>
<dbReference type="InterPro" id="IPR004846">
    <property type="entry name" value="T2SS/T3SS_dom"/>
</dbReference>
<evidence type="ECO:0000259" key="9">
    <source>
        <dbReference type="Pfam" id="PF03958"/>
    </source>
</evidence>
<dbReference type="GO" id="GO:0009279">
    <property type="term" value="C:cell outer membrane"/>
    <property type="evidence" value="ECO:0007669"/>
    <property type="project" value="UniProtKB-SubCell"/>
</dbReference>
<dbReference type="NCBIfam" id="TIGR02515">
    <property type="entry name" value="IV_pilus_PilQ"/>
    <property type="match status" value="1"/>
</dbReference>
<dbReference type="InterPro" id="IPR038591">
    <property type="entry name" value="NolW-like_sf"/>
</dbReference>
<evidence type="ECO:0000256" key="1">
    <source>
        <dbReference type="ARBA" id="ARBA00004442"/>
    </source>
</evidence>
<dbReference type="InterPro" id="IPR004845">
    <property type="entry name" value="T2SS_GspD_CS"/>
</dbReference>
<evidence type="ECO:0000256" key="4">
    <source>
        <dbReference type="ARBA" id="ARBA00022729"/>
    </source>
</evidence>
<evidence type="ECO:0000259" key="8">
    <source>
        <dbReference type="Pfam" id="PF00263"/>
    </source>
</evidence>
<dbReference type="PANTHER" id="PTHR30604">
    <property type="entry name" value="PROTEIN TRANSPORT PROTEIN HOFQ"/>
    <property type="match status" value="1"/>
</dbReference>
<reference evidence="10 11" key="1">
    <citation type="submission" date="2016-12" db="EMBL/GenBank/DDBJ databases">
        <title>Diversity of luminous bacteria.</title>
        <authorList>
            <person name="Yoshizawa S."/>
            <person name="Kogure K."/>
        </authorList>
    </citation>
    <scope>NUCLEOTIDE SEQUENCE [LARGE SCALE GENOMIC DNA]</scope>
    <source>
        <strain evidence="10 11">SA4-48</strain>
    </source>
</reference>
<sequence>MILKLYYRALSFLSNFINHFSKYLIEHLSKHSFKHSAKPFTKRVTRNLIRFLAVFTLVINSIGLLEAKEIDAKQPSTKQIKTSEFLSFKVIDIPVRSALQSIADSQKLNLVMSENVTGTISLNLSNVHWQQALDIVLNLCGLHKHMVGNILLINTLEESDLQLTAKLETQNKLDEFEPLLSEFIQINYAKAEDLGKLIKTGTDSILSNRGQVTIDTRTNTLLVRDTAKGLATLKAAITKLDIPVKQVLIEARMVTVRDNMDEQLGIRWGMSGSSVESNTQNTYSGTLSGAEQIQSEGSEQSFTDRLNVNLPVASPAGSLALQLAKLSDGFLLDLELSVLERENKGEIVASPRILASNQNMSRIEQGTEIPYVQTAAHGATSVAFKKAVLSLEVTPQITPDNNVILELNITQDARGDIVTTSTGPAVAIDTQQIKTKVSVRNGETIVLGGIYQQQVIESVTKVPWLGDIPYLGRLFRTDSKFTEKRELLIFVTPLIVNDI</sequence>
<dbReference type="Gene3D" id="3.30.1370.120">
    <property type="match status" value="1"/>
</dbReference>
<name>A0A2S7UTT6_9GAMM</name>
<evidence type="ECO:0000256" key="3">
    <source>
        <dbReference type="ARBA" id="ARBA00022448"/>
    </source>
</evidence>
<dbReference type="PROSITE" id="PS00875">
    <property type="entry name" value="T2SP_D"/>
    <property type="match status" value="1"/>
</dbReference>
<dbReference type="EMBL" id="MSCH01000003">
    <property type="protein sequence ID" value="PQJ53394.1"/>
    <property type="molecule type" value="Genomic_DNA"/>
</dbReference>
<proteinExistence type="inferred from homology"/>
<dbReference type="AlphaFoldDB" id="A0A2S7UTT6"/>
<evidence type="ECO:0000313" key="11">
    <source>
        <dbReference type="Proteomes" id="UP000239007"/>
    </source>
</evidence>
<evidence type="ECO:0000256" key="6">
    <source>
        <dbReference type="ARBA" id="ARBA00023237"/>
    </source>
</evidence>
<dbReference type="RefSeq" id="WP_105051875.1">
    <property type="nucleotide sequence ID" value="NZ_BMYG01000003.1"/>
</dbReference>
<dbReference type="Pfam" id="PF03958">
    <property type="entry name" value="Secretin_N"/>
    <property type="match status" value="1"/>
</dbReference>
<keyword evidence="5" id="KW-0472">Membrane</keyword>
<evidence type="ECO:0000256" key="2">
    <source>
        <dbReference type="ARBA" id="ARBA00006304"/>
    </source>
</evidence>
<evidence type="ECO:0000313" key="10">
    <source>
        <dbReference type="EMBL" id="PQJ53394.1"/>
    </source>
</evidence>
<comment type="similarity">
    <text evidence="2">Belongs to the bacterial secretin family. PilQ subfamily.</text>
</comment>
<dbReference type="InterPro" id="IPR051808">
    <property type="entry name" value="Type_IV_pilus_biogenesis"/>
</dbReference>
<dbReference type="InterPro" id="IPR001775">
    <property type="entry name" value="GspD/PilQ"/>
</dbReference>
<dbReference type="Gene3D" id="3.30.1370.130">
    <property type="match status" value="1"/>
</dbReference>
<keyword evidence="11" id="KW-1185">Reference proteome</keyword>
<organism evidence="10 11">
    <name type="scientific">Psychrosphaera saromensis</name>
    <dbReference type="NCBI Taxonomy" id="716813"/>
    <lineage>
        <taxon>Bacteria</taxon>
        <taxon>Pseudomonadati</taxon>
        <taxon>Pseudomonadota</taxon>
        <taxon>Gammaproteobacteria</taxon>
        <taxon>Alteromonadales</taxon>
        <taxon>Pseudoalteromonadaceae</taxon>
        <taxon>Psychrosphaera</taxon>
    </lineage>
</organism>
<protein>
    <submittedName>
        <fullName evidence="10">Uncharacterized protein</fullName>
    </submittedName>
</protein>
<dbReference type="GO" id="GO:0009306">
    <property type="term" value="P:protein secretion"/>
    <property type="evidence" value="ECO:0007669"/>
    <property type="project" value="InterPro"/>
</dbReference>